<gene>
    <name evidence="5" type="ORF">A8F95_01380</name>
</gene>
<dbReference type="InterPro" id="IPR011098">
    <property type="entry name" value="G5_dom"/>
</dbReference>
<evidence type="ECO:0000256" key="1">
    <source>
        <dbReference type="ARBA" id="ARBA00022729"/>
    </source>
</evidence>
<feature type="region of interest" description="Disordered" evidence="2">
    <location>
        <begin position="376"/>
        <end position="446"/>
    </location>
</feature>
<keyword evidence="3" id="KW-0472">Membrane</keyword>
<keyword evidence="1" id="KW-0732">Signal</keyword>
<dbReference type="PANTHER" id="PTHR35788">
    <property type="entry name" value="EXPORTED PROTEIN-RELATED"/>
    <property type="match status" value="1"/>
</dbReference>
<feature type="transmembrane region" description="Helical" evidence="3">
    <location>
        <begin position="7"/>
        <end position="26"/>
    </location>
</feature>
<accession>A0A1B9B8H2</accession>
<feature type="compositionally biased region" description="Basic and acidic residues" evidence="2">
    <location>
        <begin position="385"/>
        <end position="407"/>
    </location>
</feature>
<evidence type="ECO:0000313" key="6">
    <source>
        <dbReference type="Proteomes" id="UP000092578"/>
    </source>
</evidence>
<evidence type="ECO:0000256" key="3">
    <source>
        <dbReference type="SAM" id="Phobius"/>
    </source>
</evidence>
<reference evidence="6" key="1">
    <citation type="submission" date="2016-05" db="EMBL/GenBank/DDBJ databases">
        <authorList>
            <person name="Liu B."/>
            <person name="Wang J."/>
            <person name="Zhu Y."/>
            <person name="Liu G."/>
            <person name="Chen Q."/>
            <person name="Chen Z."/>
            <person name="Lan J."/>
            <person name="Che J."/>
            <person name="Ge C."/>
            <person name="Shi H."/>
            <person name="Pan Z."/>
            <person name="Liu X."/>
        </authorList>
    </citation>
    <scope>NUCLEOTIDE SEQUENCE [LARGE SCALE GENOMIC DNA]</scope>
    <source>
        <strain evidence="6">FJAT-27215</strain>
    </source>
</reference>
<proteinExistence type="predicted"/>
<dbReference type="Gene3D" id="2.20.230.10">
    <property type="entry name" value="Resuscitation-promoting factor rpfb"/>
    <property type="match status" value="1"/>
</dbReference>
<dbReference type="InterPro" id="IPR007391">
    <property type="entry name" value="Vancomycin_resist_VanW"/>
</dbReference>
<dbReference type="PANTHER" id="PTHR35788:SF1">
    <property type="entry name" value="EXPORTED PROTEIN"/>
    <property type="match status" value="1"/>
</dbReference>
<evidence type="ECO:0000313" key="5">
    <source>
        <dbReference type="EMBL" id="OCA92396.1"/>
    </source>
</evidence>
<keyword evidence="6" id="KW-1185">Reference proteome</keyword>
<dbReference type="EMBL" id="MAYT01000001">
    <property type="protein sequence ID" value="OCA92396.1"/>
    <property type="molecule type" value="Genomic_DNA"/>
</dbReference>
<dbReference type="AlphaFoldDB" id="A0A1B9B8H2"/>
<protein>
    <recommendedName>
        <fullName evidence="4">G5 domain-containing protein</fullName>
    </recommendedName>
</protein>
<keyword evidence="3" id="KW-0812">Transmembrane</keyword>
<sequence>MNKQGFLRILLILAIMTAYFVTFSSYGSVAYEKIFHLSTGFDEGTKIGPIDISQQTKVEALKQLHTQTEEWQKDKKITLQYVEKEAALDPGMVEFQSKTSVKKAVSGQENPLLCMVDKSAIEEAVREKFPKVSKKSLDYDGIASDLQDIASSLQKDGTVIDLSLYLKKEEKQEVVAEALLGNDVLTRELQAFIKQTPAVKLKSNIAFSFLDWMEEADDLSLDEEDKNVLSSLLYRLVLQTNFLIFEKNQGTELPSYIELGYEAKVNKVKELDFIFMNENPADYTLELKIVNNKLYGAIKGLPFAYDYKGILKNKKVLKPKTILHFSPNLPYGQWQLKRPGKKGELIQMYRVVYNGQSERMKEEKVSEDFYPPIHRIEVYSTQEPPIEKPEEAESSEEKPADETEKAPETNVPKTETPSVQEPPAQQTEESNKQAPAVADELPGEAK</sequence>
<organism evidence="5 6">
    <name type="scientific">Pseudobacillus wudalianchiensis</name>
    <dbReference type="NCBI Taxonomy" id="1743143"/>
    <lineage>
        <taxon>Bacteria</taxon>
        <taxon>Bacillati</taxon>
        <taxon>Bacillota</taxon>
        <taxon>Bacilli</taxon>
        <taxon>Bacillales</taxon>
        <taxon>Bacillaceae</taxon>
        <taxon>Pseudobacillus</taxon>
    </lineage>
</organism>
<dbReference type="RefSeq" id="WP_065408907.1">
    <property type="nucleotide sequence ID" value="NZ_MAYT01000001.1"/>
</dbReference>
<dbReference type="Pfam" id="PF04294">
    <property type="entry name" value="VanW"/>
    <property type="match status" value="1"/>
</dbReference>
<name>A0A1B9B8H2_9BACI</name>
<dbReference type="Proteomes" id="UP000092578">
    <property type="component" value="Unassembled WGS sequence"/>
</dbReference>
<feature type="compositionally biased region" description="Polar residues" evidence="2">
    <location>
        <begin position="411"/>
        <end position="428"/>
    </location>
</feature>
<comment type="caution">
    <text evidence="5">The sequence shown here is derived from an EMBL/GenBank/DDBJ whole genome shotgun (WGS) entry which is preliminary data.</text>
</comment>
<dbReference type="InterPro" id="IPR052913">
    <property type="entry name" value="Glycopeptide_resist_protein"/>
</dbReference>
<evidence type="ECO:0000259" key="4">
    <source>
        <dbReference type="SMART" id="SM01208"/>
    </source>
</evidence>
<feature type="domain" description="G5" evidence="4">
    <location>
        <begin position="305"/>
        <end position="383"/>
    </location>
</feature>
<dbReference type="SMART" id="SM01208">
    <property type="entry name" value="G5"/>
    <property type="match status" value="1"/>
</dbReference>
<keyword evidence="3" id="KW-1133">Transmembrane helix</keyword>
<evidence type="ECO:0000256" key="2">
    <source>
        <dbReference type="SAM" id="MobiDB-lite"/>
    </source>
</evidence>